<dbReference type="GO" id="GO:0046872">
    <property type="term" value="F:metal ion binding"/>
    <property type="evidence" value="ECO:0007669"/>
    <property type="project" value="UniProtKB-KW"/>
</dbReference>
<evidence type="ECO:0000256" key="3">
    <source>
        <dbReference type="ARBA" id="ARBA00006247"/>
    </source>
</evidence>
<dbReference type="AlphaFoldDB" id="A0A101SGJ8"/>
<organism evidence="9 10">
    <name type="scientific">Streptomyces canus</name>
    <dbReference type="NCBI Taxonomy" id="58343"/>
    <lineage>
        <taxon>Bacteria</taxon>
        <taxon>Bacillati</taxon>
        <taxon>Actinomycetota</taxon>
        <taxon>Actinomycetes</taxon>
        <taxon>Kitasatosporales</taxon>
        <taxon>Streptomycetaceae</taxon>
        <taxon>Streptomyces</taxon>
        <taxon>Streptomyces aurantiacus group</taxon>
    </lineage>
</organism>
<dbReference type="Gene3D" id="3.40.630.10">
    <property type="entry name" value="Zn peptidases"/>
    <property type="match status" value="1"/>
</dbReference>
<keyword evidence="6" id="KW-0862">Zinc</keyword>
<dbReference type="InterPro" id="IPR002933">
    <property type="entry name" value="Peptidase_M20"/>
</dbReference>
<gene>
    <name evidence="9" type="ORF">AQJ46_09295</name>
</gene>
<dbReference type="Proteomes" id="UP000053669">
    <property type="component" value="Unassembled WGS sequence"/>
</dbReference>
<comment type="cofactor">
    <cofactor evidence="2">
        <name>Zn(2+)</name>
        <dbReference type="ChEBI" id="CHEBI:29105"/>
    </cofactor>
</comment>
<evidence type="ECO:0000256" key="2">
    <source>
        <dbReference type="ARBA" id="ARBA00001947"/>
    </source>
</evidence>
<comment type="similarity">
    <text evidence="3">Belongs to the peptidase M20A family.</text>
</comment>
<dbReference type="SUPFAM" id="SSF55031">
    <property type="entry name" value="Bacterial exopeptidase dimerisation domain"/>
    <property type="match status" value="1"/>
</dbReference>
<name>A0A101SGJ8_9ACTN</name>
<evidence type="ECO:0000256" key="5">
    <source>
        <dbReference type="ARBA" id="ARBA00022801"/>
    </source>
</evidence>
<dbReference type="Pfam" id="PF07687">
    <property type="entry name" value="M20_dimer"/>
    <property type="match status" value="1"/>
</dbReference>
<dbReference type="InterPro" id="IPR010182">
    <property type="entry name" value="ArgE/DapE"/>
</dbReference>
<dbReference type="Pfam" id="PF01546">
    <property type="entry name" value="Peptidase_M20"/>
    <property type="match status" value="1"/>
</dbReference>
<keyword evidence="7" id="KW-0170">Cobalt</keyword>
<dbReference type="NCBIfam" id="TIGR01910">
    <property type="entry name" value="DapE-ArgE"/>
    <property type="match status" value="1"/>
</dbReference>
<dbReference type="PANTHER" id="PTHR43808">
    <property type="entry name" value="ACETYLORNITHINE DEACETYLASE"/>
    <property type="match status" value="1"/>
</dbReference>
<evidence type="ECO:0000256" key="4">
    <source>
        <dbReference type="ARBA" id="ARBA00022723"/>
    </source>
</evidence>
<proteinExistence type="inferred from homology"/>
<comment type="cofactor">
    <cofactor evidence="1">
        <name>Co(2+)</name>
        <dbReference type="ChEBI" id="CHEBI:48828"/>
    </cofactor>
</comment>
<keyword evidence="5" id="KW-0378">Hydrolase</keyword>
<dbReference type="InterPro" id="IPR050072">
    <property type="entry name" value="Peptidase_M20A"/>
</dbReference>
<comment type="caution">
    <text evidence="9">The sequence shown here is derived from an EMBL/GenBank/DDBJ whole genome shotgun (WGS) entry which is preliminary data.</text>
</comment>
<evidence type="ECO:0000256" key="6">
    <source>
        <dbReference type="ARBA" id="ARBA00022833"/>
    </source>
</evidence>
<evidence type="ECO:0000313" key="10">
    <source>
        <dbReference type="Proteomes" id="UP000053669"/>
    </source>
</evidence>
<evidence type="ECO:0000259" key="8">
    <source>
        <dbReference type="Pfam" id="PF07687"/>
    </source>
</evidence>
<dbReference type="InterPro" id="IPR036264">
    <property type="entry name" value="Bact_exopeptidase_dim_dom"/>
</dbReference>
<protein>
    <submittedName>
        <fullName evidence="9">Peptidase M20</fullName>
    </submittedName>
</protein>
<dbReference type="InterPro" id="IPR011650">
    <property type="entry name" value="Peptidase_M20_dimer"/>
</dbReference>
<sequence length="433" mass="44862">MGTPVRESGGVDVLSDEEAAVLAAIDEAEVARTLLELIAIPSVTGSPAESEIQHHLAGRLRASGLDVDLWSMDLPALLADPGFPGSEAPRDEAWGLVGQTQDGGDGPTFVVQGHVDVVPPGDLAAWEGDPFVPRVTGDLVHGRGACDMKAGLAAELAVLAALRDSGVRLRGRVAAHFVVGEEDGGLGAFGTLRRGYGGDVCVIAEPTAGSLITANAGALTFRLTVNGKAAHASSRYEGVSALDAYVPLHQALARLEAERNREPHPLMAAYPVPYALSVGILRSGDWSSSVPDLLVAEGRLGVRLGEDPAAARAEFERCVARVCALDPWLREHPVAVSWPGGQFASGRLPAGHPLPDAVRAAHADAVGGPALPERGAPYGSDLRLYAGAGIPALQYGPGDIGVAHSPREHVAVREVVDVARVLAVTVLRTVGTK</sequence>
<feature type="domain" description="Peptidase M20 dimerisation" evidence="8">
    <location>
        <begin position="214"/>
        <end position="321"/>
    </location>
</feature>
<evidence type="ECO:0000256" key="7">
    <source>
        <dbReference type="ARBA" id="ARBA00023285"/>
    </source>
</evidence>
<keyword evidence="4" id="KW-0479">Metal-binding</keyword>
<dbReference type="GO" id="GO:0016787">
    <property type="term" value="F:hydrolase activity"/>
    <property type="evidence" value="ECO:0007669"/>
    <property type="project" value="UniProtKB-KW"/>
</dbReference>
<dbReference type="EMBL" id="LMWU01000007">
    <property type="protein sequence ID" value="KUN73387.1"/>
    <property type="molecule type" value="Genomic_DNA"/>
</dbReference>
<dbReference type="Gene3D" id="3.30.70.360">
    <property type="match status" value="1"/>
</dbReference>
<dbReference type="PANTHER" id="PTHR43808:SF25">
    <property type="entry name" value="PEPTIDASE M20 DIMERISATION DOMAIN-CONTAINING PROTEIN"/>
    <property type="match status" value="1"/>
</dbReference>
<dbReference type="SUPFAM" id="SSF53187">
    <property type="entry name" value="Zn-dependent exopeptidases"/>
    <property type="match status" value="1"/>
</dbReference>
<evidence type="ECO:0000313" key="9">
    <source>
        <dbReference type="EMBL" id="KUN73387.1"/>
    </source>
</evidence>
<evidence type="ECO:0000256" key="1">
    <source>
        <dbReference type="ARBA" id="ARBA00001941"/>
    </source>
</evidence>
<accession>A0A101SGJ8</accession>
<reference evidence="9 10" key="1">
    <citation type="submission" date="2015-10" db="EMBL/GenBank/DDBJ databases">
        <title>Draft genome sequence of Streptomyces canus DSM 40017, type strain for the species Streptomyces canus.</title>
        <authorList>
            <person name="Ruckert C."/>
            <person name="Winkler A."/>
            <person name="Kalinowski J."/>
            <person name="Kampfer P."/>
            <person name="Glaeser S."/>
        </authorList>
    </citation>
    <scope>NUCLEOTIDE SEQUENCE [LARGE SCALE GENOMIC DNA]</scope>
    <source>
        <strain evidence="9 10">DSM 40017</strain>
    </source>
</reference>
<dbReference type="STRING" id="58343.AQJ46_09295"/>